<dbReference type="OrthoDB" id="2468299at2"/>
<keyword evidence="1" id="KW-0732">Signal</keyword>
<gene>
    <name evidence="2" type="ORF">C7R93_00465</name>
</gene>
<comment type="caution">
    <text evidence="2">The sequence shown here is derived from an EMBL/GenBank/DDBJ whole genome shotgun (WGS) entry which is preliminary data.</text>
</comment>
<reference evidence="2 3" key="1">
    <citation type="submission" date="2018-03" db="EMBL/GenBank/DDBJ databases">
        <title>Brevisbacillus phylogenomics.</title>
        <authorList>
            <person name="Dunlap C."/>
        </authorList>
    </citation>
    <scope>NUCLEOTIDE SEQUENCE [LARGE SCALE GENOMIC DNA]</scope>
    <source>
        <strain evidence="2 3">NRRL NRS-1210</strain>
    </source>
</reference>
<protein>
    <recommendedName>
        <fullName evidence="4">PepSY domain-containing protein</fullName>
    </recommendedName>
</protein>
<evidence type="ECO:0008006" key="4">
    <source>
        <dbReference type="Google" id="ProtNLM"/>
    </source>
</evidence>
<evidence type="ECO:0000313" key="2">
    <source>
        <dbReference type="EMBL" id="PSK00946.1"/>
    </source>
</evidence>
<feature type="chain" id="PRO_5038448676" description="PepSY domain-containing protein" evidence="1">
    <location>
        <begin position="25"/>
        <end position="216"/>
    </location>
</feature>
<feature type="signal peptide" evidence="1">
    <location>
        <begin position="1"/>
        <end position="24"/>
    </location>
</feature>
<accession>A0A2P7VP06</accession>
<proteinExistence type="predicted"/>
<dbReference type="RefSeq" id="WP_106836974.1">
    <property type="nucleotide sequence ID" value="NZ_JARMEZ010000022.1"/>
</dbReference>
<keyword evidence="3" id="KW-1185">Reference proteome</keyword>
<sequence length="216" mass="23720">MFKHQALPFTLIAALLLSNTPVLSNEAAAASSPKVKATVNASKLEDLSIKDLNPKAKATLNHVKEVIPYLKNYHIASILKENVVTTSGPIERLEIILSSTPEGTTTHFGVVHLNASTGELFGVDIQNGLPSSKKLIDEKEAFKKGKEHLKRLFGKQAETYKFSEIHSSSSQDNQTQILVIYKSPDHSIYVTMDSVGELKTVKKAIYPEAELEGNHK</sequence>
<evidence type="ECO:0000256" key="1">
    <source>
        <dbReference type="SAM" id="SignalP"/>
    </source>
</evidence>
<name>A0A2P7VP06_9BACL</name>
<organism evidence="2 3">
    <name type="scientific">Brevibacillus fortis</name>
    <dbReference type="NCBI Taxonomy" id="2126352"/>
    <lineage>
        <taxon>Bacteria</taxon>
        <taxon>Bacillati</taxon>
        <taxon>Bacillota</taxon>
        <taxon>Bacilli</taxon>
        <taxon>Bacillales</taxon>
        <taxon>Paenibacillaceae</taxon>
        <taxon>Brevibacillus</taxon>
    </lineage>
</organism>
<dbReference type="Proteomes" id="UP000240419">
    <property type="component" value="Unassembled WGS sequence"/>
</dbReference>
<dbReference type="EMBL" id="PXZM01000001">
    <property type="protein sequence ID" value="PSK00946.1"/>
    <property type="molecule type" value="Genomic_DNA"/>
</dbReference>
<evidence type="ECO:0000313" key="3">
    <source>
        <dbReference type="Proteomes" id="UP000240419"/>
    </source>
</evidence>
<dbReference type="AlphaFoldDB" id="A0A2P7VP06"/>